<evidence type="ECO:0000256" key="3">
    <source>
        <dbReference type="ARBA" id="ARBA00023157"/>
    </source>
</evidence>
<dbReference type="PANTHER" id="PTHR24044">
    <property type="entry name" value="NOTCH LIGAND FAMILY MEMBER"/>
    <property type="match status" value="1"/>
</dbReference>
<dbReference type="PANTHER" id="PTHR24044:SF420">
    <property type="entry name" value="DELTA AND NOTCH-LIKE EPIDERMAL GROWTH FACTOR-RELATED RECEPTOR ISOFORM X1"/>
    <property type="match status" value="1"/>
</dbReference>
<evidence type="ECO:0000259" key="5">
    <source>
        <dbReference type="PROSITE" id="PS50026"/>
    </source>
</evidence>
<feature type="domain" description="EGF-like" evidence="5">
    <location>
        <begin position="70"/>
        <end position="105"/>
    </location>
</feature>
<feature type="domain" description="EGF-like" evidence="5">
    <location>
        <begin position="107"/>
        <end position="152"/>
    </location>
</feature>
<gene>
    <name evidence="6" type="ORF">NP493_959g01080</name>
</gene>
<keyword evidence="1 4" id="KW-0245">EGF-like domain</keyword>
<proteinExistence type="predicted"/>
<dbReference type="CDD" id="cd00054">
    <property type="entry name" value="EGF_CA"/>
    <property type="match status" value="1"/>
</dbReference>
<evidence type="ECO:0000256" key="2">
    <source>
        <dbReference type="ARBA" id="ARBA00022737"/>
    </source>
</evidence>
<evidence type="ECO:0000313" key="7">
    <source>
        <dbReference type="Proteomes" id="UP001209878"/>
    </source>
</evidence>
<dbReference type="InterPro" id="IPR000742">
    <property type="entry name" value="EGF"/>
</dbReference>
<dbReference type="SMART" id="SM00181">
    <property type="entry name" value="EGF"/>
    <property type="match status" value="2"/>
</dbReference>
<accession>A0AAD9KJT0</accession>
<comment type="caution">
    <text evidence="6">The sequence shown here is derived from an EMBL/GenBank/DDBJ whole genome shotgun (WGS) entry which is preliminary data.</text>
</comment>
<protein>
    <recommendedName>
        <fullName evidence="5">EGF-like domain-containing protein</fullName>
    </recommendedName>
</protein>
<organism evidence="6 7">
    <name type="scientific">Ridgeia piscesae</name>
    <name type="common">Tubeworm</name>
    <dbReference type="NCBI Taxonomy" id="27915"/>
    <lineage>
        <taxon>Eukaryota</taxon>
        <taxon>Metazoa</taxon>
        <taxon>Spiralia</taxon>
        <taxon>Lophotrochozoa</taxon>
        <taxon>Annelida</taxon>
        <taxon>Polychaeta</taxon>
        <taxon>Sedentaria</taxon>
        <taxon>Canalipalpata</taxon>
        <taxon>Sabellida</taxon>
        <taxon>Siboglinidae</taxon>
        <taxon>Ridgeia</taxon>
    </lineage>
</organism>
<feature type="disulfide bond" evidence="4">
    <location>
        <begin position="95"/>
        <end position="104"/>
    </location>
</feature>
<dbReference type="Proteomes" id="UP001209878">
    <property type="component" value="Unassembled WGS sequence"/>
</dbReference>
<dbReference type="Pfam" id="PF00008">
    <property type="entry name" value="EGF"/>
    <property type="match status" value="2"/>
</dbReference>
<evidence type="ECO:0000256" key="4">
    <source>
        <dbReference type="PROSITE-ProRule" id="PRU00076"/>
    </source>
</evidence>
<name>A0AAD9KJT0_RIDPI</name>
<evidence type="ECO:0000256" key="1">
    <source>
        <dbReference type="ARBA" id="ARBA00022536"/>
    </source>
</evidence>
<dbReference type="GO" id="GO:0005112">
    <property type="term" value="F:Notch binding"/>
    <property type="evidence" value="ECO:0007669"/>
    <property type="project" value="TreeGrafter"/>
</dbReference>
<keyword evidence="7" id="KW-1185">Reference proteome</keyword>
<evidence type="ECO:0000313" key="6">
    <source>
        <dbReference type="EMBL" id="KAK2172439.1"/>
    </source>
</evidence>
<keyword evidence="3 4" id="KW-1015">Disulfide bond</keyword>
<dbReference type="FunFam" id="2.10.25.10:FF:000095">
    <property type="entry name" value="Notch, isoform B"/>
    <property type="match status" value="1"/>
</dbReference>
<dbReference type="Gene3D" id="2.10.25.10">
    <property type="entry name" value="Laminin"/>
    <property type="match status" value="2"/>
</dbReference>
<reference evidence="6" key="1">
    <citation type="journal article" date="2023" name="Mol. Biol. Evol.">
        <title>Third-Generation Sequencing Reveals the Adaptive Role of the Epigenome in Three Deep-Sea Polychaetes.</title>
        <authorList>
            <person name="Perez M."/>
            <person name="Aroh O."/>
            <person name="Sun Y."/>
            <person name="Lan Y."/>
            <person name="Juniper S.K."/>
            <person name="Young C.R."/>
            <person name="Angers B."/>
            <person name="Qian P.Y."/>
        </authorList>
    </citation>
    <scope>NUCLEOTIDE SEQUENCE</scope>
    <source>
        <strain evidence="6">R07B-5</strain>
    </source>
</reference>
<dbReference type="InterPro" id="IPR050906">
    <property type="entry name" value="Notch_signaling"/>
</dbReference>
<comment type="caution">
    <text evidence="4">Lacks conserved residue(s) required for the propagation of feature annotation.</text>
</comment>
<dbReference type="SUPFAM" id="SSF57196">
    <property type="entry name" value="EGF/Laminin"/>
    <property type="match status" value="2"/>
</dbReference>
<dbReference type="PROSITE" id="PS00022">
    <property type="entry name" value="EGF_1"/>
    <property type="match status" value="2"/>
</dbReference>
<dbReference type="EMBL" id="JAODUO010000961">
    <property type="protein sequence ID" value="KAK2172439.1"/>
    <property type="molecule type" value="Genomic_DNA"/>
</dbReference>
<dbReference type="AlphaFoldDB" id="A0AAD9KJT0"/>
<keyword evidence="2" id="KW-0677">Repeat</keyword>
<feature type="disulfide bond" evidence="4">
    <location>
        <begin position="142"/>
        <end position="151"/>
    </location>
</feature>
<dbReference type="PROSITE" id="PS50026">
    <property type="entry name" value="EGF_3"/>
    <property type="match status" value="2"/>
</dbReference>
<sequence>MCRPLHREYCLDDCKYKMDGVYPFCETCRKYIVCHDEHAEIKSCIDKPHWGFDPTERQCRYKSPDCFDCDDPCQNSPCANGGTCSAYASDYYCECPHGIVGRRCQFDRTICNSNPCMNGGSCSVYPNYNQTAHYIPTTQCHCPGGYFGRNCESCLYRLEEVKNKRHYGGTLMARNQDLNECKDLCGMVSSVCGGIDYFDRYCYIIPPEMYNKNKLIDEDNSLHFTVEPC</sequence>